<feature type="signal peptide" evidence="6">
    <location>
        <begin position="1"/>
        <end position="21"/>
    </location>
</feature>
<dbReference type="SUPFAM" id="SSF48452">
    <property type="entry name" value="TPR-like"/>
    <property type="match status" value="1"/>
</dbReference>
<proteinExistence type="inferred from homology"/>
<dbReference type="InterPro" id="IPR012944">
    <property type="entry name" value="SusD_RagB_dom"/>
</dbReference>
<reference evidence="9" key="1">
    <citation type="submission" date="2020-10" db="EMBL/GenBank/DDBJ databases">
        <authorList>
            <person name="Gilroy R."/>
        </authorList>
    </citation>
    <scope>NUCLEOTIDE SEQUENCE</scope>
    <source>
        <strain evidence="9">B1-20833</strain>
    </source>
</reference>
<gene>
    <name evidence="9" type="ORF">IAC06_06965</name>
</gene>
<reference evidence="9" key="2">
    <citation type="journal article" date="2021" name="PeerJ">
        <title>Extensive microbial diversity within the chicken gut microbiome revealed by metagenomics and culture.</title>
        <authorList>
            <person name="Gilroy R."/>
            <person name="Ravi A."/>
            <person name="Getino M."/>
            <person name="Pursley I."/>
            <person name="Horton D.L."/>
            <person name="Alikhan N.F."/>
            <person name="Baker D."/>
            <person name="Gharbi K."/>
            <person name="Hall N."/>
            <person name="Watson M."/>
            <person name="Adriaenssens E.M."/>
            <person name="Foster-Nyarko E."/>
            <person name="Jarju S."/>
            <person name="Secka A."/>
            <person name="Antonio M."/>
            <person name="Oren A."/>
            <person name="Chaudhuri R.R."/>
            <person name="La Ragione R."/>
            <person name="Hildebrand F."/>
            <person name="Pallen M.J."/>
        </authorList>
    </citation>
    <scope>NUCLEOTIDE SEQUENCE</scope>
    <source>
        <strain evidence="9">B1-20833</strain>
    </source>
</reference>
<feature type="domain" description="SusD-like N-terminal" evidence="8">
    <location>
        <begin position="97"/>
        <end position="225"/>
    </location>
</feature>
<evidence type="ECO:0000256" key="2">
    <source>
        <dbReference type="ARBA" id="ARBA00006275"/>
    </source>
</evidence>
<evidence type="ECO:0000256" key="5">
    <source>
        <dbReference type="ARBA" id="ARBA00023237"/>
    </source>
</evidence>
<dbReference type="GO" id="GO:0009279">
    <property type="term" value="C:cell outer membrane"/>
    <property type="evidence" value="ECO:0007669"/>
    <property type="project" value="UniProtKB-SubCell"/>
</dbReference>
<keyword evidence="4" id="KW-0472">Membrane</keyword>
<dbReference type="Proteomes" id="UP000823661">
    <property type="component" value="Unassembled WGS sequence"/>
</dbReference>
<evidence type="ECO:0000256" key="3">
    <source>
        <dbReference type="ARBA" id="ARBA00022729"/>
    </source>
</evidence>
<feature type="domain" description="RagB/SusD" evidence="7">
    <location>
        <begin position="305"/>
        <end position="641"/>
    </location>
</feature>
<dbReference type="PROSITE" id="PS51257">
    <property type="entry name" value="PROKAR_LIPOPROTEIN"/>
    <property type="match status" value="1"/>
</dbReference>
<name>A0A9D9ER95_9BACT</name>
<dbReference type="Pfam" id="PF14322">
    <property type="entry name" value="SusD-like_3"/>
    <property type="match status" value="1"/>
</dbReference>
<dbReference type="AlphaFoldDB" id="A0A9D9ER95"/>
<dbReference type="InterPro" id="IPR033985">
    <property type="entry name" value="SusD-like_N"/>
</dbReference>
<dbReference type="Gene3D" id="1.25.40.390">
    <property type="match status" value="1"/>
</dbReference>
<evidence type="ECO:0000313" key="10">
    <source>
        <dbReference type="Proteomes" id="UP000823661"/>
    </source>
</evidence>
<evidence type="ECO:0000256" key="6">
    <source>
        <dbReference type="SAM" id="SignalP"/>
    </source>
</evidence>
<organism evidence="9 10">
    <name type="scientific">Candidatus Cryptobacteroides intestinavium</name>
    <dbReference type="NCBI Taxonomy" id="2840766"/>
    <lineage>
        <taxon>Bacteria</taxon>
        <taxon>Pseudomonadati</taxon>
        <taxon>Bacteroidota</taxon>
        <taxon>Bacteroidia</taxon>
        <taxon>Bacteroidales</taxon>
        <taxon>Candidatus Cryptobacteroides</taxon>
    </lineage>
</organism>
<keyword evidence="5" id="KW-0998">Cell outer membrane</keyword>
<comment type="similarity">
    <text evidence="2">Belongs to the SusD family.</text>
</comment>
<dbReference type="EMBL" id="JADIMI010000067">
    <property type="protein sequence ID" value="MBO8452607.1"/>
    <property type="molecule type" value="Genomic_DNA"/>
</dbReference>
<comment type="subcellular location">
    <subcellularLocation>
        <location evidence="1">Cell outer membrane</location>
    </subcellularLocation>
</comment>
<evidence type="ECO:0000256" key="1">
    <source>
        <dbReference type="ARBA" id="ARBA00004442"/>
    </source>
</evidence>
<dbReference type="InterPro" id="IPR011990">
    <property type="entry name" value="TPR-like_helical_dom_sf"/>
</dbReference>
<accession>A0A9D9ER95</accession>
<evidence type="ECO:0000313" key="9">
    <source>
        <dbReference type="EMBL" id="MBO8452607.1"/>
    </source>
</evidence>
<evidence type="ECO:0000259" key="7">
    <source>
        <dbReference type="Pfam" id="PF07980"/>
    </source>
</evidence>
<evidence type="ECO:0000259" key="8">
    <source>
        <dbReference type="Pfam" id="PF14322"/>
    </source>
</evidence>
<protein>
    <submittedName>
        <fullName evidence="9">RagB/SusD family nutrient uptake outer membrane protein</fullName>
    </submittedName>
</protein>
<keyword evidence="3 6" id="KW-0732">Signal</keyword>
<feature type="chain" id="PRO_5039106511" evidence="6">
    <location>
        <begin position="22"/>
        <end position="643"/>
    </location>
</feature>
<evidence type="ECO:0000256" key="4">
    <source>
        <dbReference type="ARBA" id="ARBA00023136"/>
    </source>
</evidence>
<sequence>MKRIFDIIISGAVLLSAVSCADMLNTAPSDQISSGNMWSSPELAAKGMNGLYETFFNRKQNKGTQVRSENLDGLNKYGIEGLGFCTDYYANNYPIYLLYNETKRANDWQINHEWQFVYTIIHAANDAIANLGKAGLDEATYQRYICEAKFLRAWAYYRANMFWQGVPIYLEPVSNEQCTRVQSSAEEVWNVVITDLNDCINNQYMPDNTLTENYGRPSKGAAYALRGMAYMWMARGSQGYTARWSDIDDPGIIDPSVGVEPLHPEYFDNAIADFSKVSECGYDLWDDGTADSYINFFTTANEKDNEMIFSIQYDEAAGFADNIQQAVGSRDTYGGWSEVKPSADFVDYYQNSDGTPFSWSEWAEEQGIEGWDGLTDKQRAVFFCRDGLNSNSALASQRTQAIGVCGQDIFDKYYLDEGNEDRIRTAYDNRDPRLKQTIVTPYEPMDCYTPNYNNDENMIGKELRWPLYQQGTNYGDFWLDKRTSAYYNYRKYVRFLKGELIDRQRCHTDFPLIRYTDVQLQWAEALIERDQFQEAANKINDVRRRAGMPDIQAGSKEQMREAVRYEKRVEFPVEAVNFFDENRWGTYRQTKFQNQDIHGGQNWWGDNTVEYAWYWQDNLWPWSIPMAEHQRNPALRTSPGWIY</sequence>
<comment type="caution">
    <text evidence="9">The sequence shown here is derived from an EMBL/GenBank/DDBJ whole genome shotgun (WGS) entry which is preliminary data.</text>
</comment>
<dbReference type="Pfam" id="PF07980">
    <property type="entry name" value="SusD_RagB"/>
    <property type="match status" value="1"/>
</dbReference>